<accession>A0A849VTB1</accession>
<dbReference type="CDD" id="cd17537">
    <property type="entry name" value="REC_FixJ"/>
    <property type="match status" value="1"/>
</dbReference>
<evidence type="ECO:0000256" key="1">
    <source>
        <dbReference type="ARBA" id="ARBA00022553"/>
    </source>
</evidence>
<dbReference type="Pfam" id="PF00196">
    <property type="entry name" value="GerE"/>
    <property type="match status" value="1"/>
</dbReference>
<dbReference type="AlphaFoldDB" id="A0A849VTB1"/>
<proteinExistence type="predicted"/>
<keyword evidence="10" id="KW-1185">Reference proteome</keyword>
<dbReference type="PANTHER" id="PTHR44688:SF16">
    <property type="entry name" value="DNA-BINDING TRANSCRIPTIONAL ACTIVATOR DEVR_DOSR"/>
    <property type="match status" value="1"/>
</dbReference>
<dbReference type="EMBL" id="JABUMX010000002">
    <property type="protein sequence ID" value="NTS31899.1"/>
    <property type="molecule type" value="Genomic_DNA"/>
</dbReference>
<dbReference type="InterPro" id="IPR000792">
    <property type="entry name" value="Tscrpt_reg_LuxR_C"/>
</dbReference>
<evidence type="ECO:0000256" key="6">
    <source>
        <dbReference type="PROSITE-ProRule" id="PRU00169"/>
    </source>
</evidence>
<dbReference type="SUPFAM" id="SSF52172">
    <property type="entry name" value="CheY-like"/>
    <property type="match status" value="1"/>
</dbReference>
<dbReference type="PROSITE" id="PS50110">
    <property type="entry name" value="RESPONSE_REGULATORY"/>
    <property type="match status" value="1"/>
</dbReference>
<gene>
    <name evidence="9" type="ORF">HQ945_11600</name>
</gene>
<feature type="domain" description="Response regulatory" evidence="8">
    <location>
        <begin position="32"/>
        <end position="146"/>
    </location>
</feature>
<keyword evidence="5" id="KW-0804">Transcription</keyword>
<dbReference type="SMART" id="SM00421">
    <property type="entry name" value="HTH_LUXR"/>
    <property type="match status" value="1"/>
</dbReference>
<evidence type="ECO:0000259" key="8">
    <source>
        <dbReference type="PROSITE" id="PS50110"/>
    </source>
</evidence>
<evidence type="ECO:0000256" key="3">
    <source>
        <dbReference type="ARBA" id="ARBA00023015"/>
    </source>
</evidence>
<name>A0A849VTB1_9HYPH</name>
<dbReference type="InterPro" id="IPR016032">
    <property type="entry name" value="Sig_transdc_resp-reg_C-effctor"/>
</dbReference>
<dbReference type="RefSeq" id="WP_174208097.1">
    <property type="nucleotide sequence ID" value="NZ_JABUMX010000002.1"/>
</dbReference>
<keyword evidence="4" id="KW-0238">DNA-binding</keyword>
<sequence length="259" mass="28387">MSISYHANVSLGHTVPDRSQTVSDWGGAERPLVIFVDDDAKVREALDELMQSVGLDTISFGSTQEFLEAELSDRPGCIVADVRMPGVSGLDLQHRLLESGDEKPIIFLTAHGDIPMSVQAMKAGAVDFLTKPVRDQTLLDAIAAGIDRDAKQRAQARIVTDHLSKFALLTPRERQVMQEVAIGRLNKQIAFCLGISEITVKLHRCNVMRKMKLTSVGELVHVWEALPEGVRNSVEAQPYPAKIADAGRLAISHRPAMAF</sequence>
<dbReference type="InterPro" id="IPR036388">
    <property type="entry name" value="WH-like_DNA-bd_sf"/>
</dbReference>
<dbReference type="CDD" id="cd06170">
    <property type="entry name" value="LuxR_C_like"/>
    <property type="match status" value="1"/>
</dbReference>
<dbReference type="Pfam" id="PF00072">
    <property type="entry name" value="Response_reg"/>
    <property type="match status" value="1"/>
</dbReference>
<evidence type="ECO:0000259" key="7">
    <source>
        <dbReference type="PROSITE" id="PS50043"/>
    </source>
</evidence>
<dbReference type="InterPro" id="IPR001789">
    <property type="entry name" value="Sig_transdc_resp-reg_receiver"/>
</dbReference>
<dbReference type="GO" id="GO:0003677">
    <property type="term" value="F:DNA binding"/>
    <property type="evidence" value="ECO:0007669"/>
    <property type="project" value="UniProtKB-KW"/>
</dbReference>
<protein>
    <submittedName>
        <fullName evidence="9">Response regulator transcription factor</fullName>
    </submittedName>
</protein>
<dbReference type="InterPro" id="IPR011006">
    <property type="entry name" value="CheY-like_superfamily"/>
</dbReference>
<evidence type="ECO:0000256" key="5">
    <source>
        <dbReference type="ARBA" id="ARBA00023163"/>
    </source>
</evidence>
<dbReference type="Gene3D" id="3.40.50.2300">
    <property type="match status" value="1"/>
</dbReference>
<keyword evidence="3" id="KW-0805">Transcription regulation</keyword>
<dbReference type="Proteomes" id="UP000550508">
    <property type="component" value="Unassembled WGS sequence"/>
</dbReference>
<dbReference type="GO" id="GO:0006355">
    <property type="term" value="P:regulation of DNA-templated transcription"/>
    <property type="evidence" value="ECO:0007669"/>
    <property type="project" value="InterPro"/>
</dbReference>
<feature type="domain" description="HTH luxR-type" evidence="7">
    <location>
        <begin position="162"/>
        <end position="227"/>
    </location>
</feature>
<dbReference type="FunFam" id="3.40.50.2300:FF:000018">
    <property type="entry name" value="DNA-binding transcriptional regulator NtrC"/>
    <property type="match status" value="1"/>
</dbReference>
<keyword evidence="2" id="KW-0902">Two-component regulatory system</keyword>
<dbReference type="SMART" id="SM00448">
    <property type="entry name" value="REC"/>
    <property type="match status" value="1"/>
</dbReference>
<evidence type="ECO:0000313" key="9">
    <source>
        <dbReference type="EMBL" id="NTS31899.1"/>
    </source>
</evidence>
<comment type="caution">
    <text evidence="9">The sequence shown here is derived from an EMBL/GenBank/DDBJ whole genome shotgun (WGS) entry which is preliminary data.</text>
</comment>
<organism evidence="9 10">
    <name type="scientific">Phyllobacterium pellucidum</name>
    <dbReference type="NCBI Taxonomy" id="2740464"/>
    <lineage>
        <taxon>Bacteria</taxon>
        <taxon>Pseudomonadati</taxon>
        <taxon>Pseudomonadota</taxon>
        <taxon>Alphaproteobacteria</taxon>
        <taxon>Hyphomicrobiales</taxon>
        <taxon>Phyllobacteriaceae</taxon>
        <taxon>Phyllobacterium</taxon>
    </lineage>
</organism>
<dbReference type="PROSITE" id="PS00622">
    <property type="entry name" value="HTH_LUXR_1"/>
    <property type="match status" value="1"/>
</dbReference>
<dbReference type="PRINTS" id="PR00038">
    <property type="entry name" value="HTHLUXR"/>
</dbReference>
<dbReference type="GO" id="GO:0000160">
    <property type="term" value="P:phosphorelay signal transduction system"/>
    <property type="evidence" value="ECO:0007669"/>
    <property type="project" value="UniProtKB-KW"/>
</dbReference>
<evidence type="ECO:0000256" key="2">
    <source>
        <dbReference type="ARBA" id="ARBA00023012"/>
    </source>
</evidence>
<dbReference type="PROSITE" id="PS50043">
    <property type="entry name" value="HTH_LUXR_2"/>
    <property type="match status" value="1"/>
</dbReference>
<dbReference type="PANTHER" id="PTHR44688">
    <property type="entry name" value="DNA-BINDING TRANSCRIPTIONAL ACTIVATOR DEVR_DOSR"/>
    <property type="match status" value="1"/>
</dbReference>
<reference evidence="9 10" key="1">
    <citation type="submission" date="2020-05" db="EMBL/GenBank/DDBJ databases">
        <authorList>
            <person name="Kim M.K."/>
        </authorList>
    </citation>
    <scope>NUCLEOTIDE SEQUENCE [LARGE SCALE GENOMIC DNA]</scope>
    <source>
        <strain evidence="9 10">BT25</strain>
    </source>
</reference>
<dbReference type="SUPFAM" id="SSF46894">
    <property type="entry name" value="C-terminal effector domain of the bipartite response regulators"/>
    <property type="match status" value="1"/>
</dbReference>
<dbReference type="Gene3D" id="1.10.10.10">
    <property type="entry name" value="Winged helix-like DNA-binding domain superfamily/Winged helix DNA-binding domain"/>
    <property type="match status" value="1"/>
</dbReference>
<evidence type="ECO:0000256" key="4">
    <source>
        <dbReference type="ARBA" id="ARBA00023125"/>
    </source>
</evidence>
<evidence type="ECO:0000313" key="10">
    <source>
        <dbReference type="Proteomes" id="UP000550508"/>
    </source>
</evidence>
<keyword evidence="1 6" id="KW-0597">Phosphoprotein</keyword>
<feature type="modified residue" description="4-aspartylphosphate" evidence="6">
    <location>
        <position position="81"/>
    </location>
</feature>